<keyword evidence="4" id="KW-0539">Nucleus</keyword>
<comment type="subcellular location">
    <subcellularLocation>
        <location evidence="1">Nucleus</location>
    </subcellularLocation>
</comment>
<accession>A0AAD5MMM1</accession>
<dbReference type="EMBL" id="JAHQIW010004168">
    <property type="protein sequence ID" value="KAJ1361325.1"/>
    <property type="molecule type" value="Genomic_DNA"/>
</dbReference>
<keyword evidence="3" id="KW-0508">mRNA splicing</keyword>
<evidence type="ECO:0000256" key="4">
    <source>
        <dbReference type="ARBA" id="ARBA00023242"/>
    </source>
</evidence>
<organism evidence="7 8">
    <name type="scientific">Parelaphostrongylus tenuis</name>
    <name type="common">Meningeal worm</name>
    <dbReference type="NCBI Taxonomy" id="148309"/>
    <lineage>
        <taxon>Eukaryota</taxon>
        <taxon>Metazoa</taxon>
        <taxon>Ecdysozoa</taxon>
        <taxon>Nematoda</taxon>
        <taxon>Chromadorea</taxon>
        <taxon>Rhabditida</taxon>
        <taxon>Rhabditina</taxon>
        <taxon>Rhabditomorpha</taxon>
        <taxon>Strongyloidea</taxon>
        <taxon>Metastrongylidae</taxon>
        <taxon>Parelaphostrongylus</taxon>
    </lineage>
</organism>
<sequence length="149" mass="17034">MHIAEILTRFLDMHALHALYLNLKAVKKIDYITYIGQFDKFVDIPRNTTKKTGAYKEYLQALKDYLVYFMERTRPLHNLAEDFQKSDTEVMFSDGTLPGWPPLAPPQQATTDISAYSSPFELESLGLDRLKAALMSLGLKCGGYFVLLY</sequence>
<keyword evidence="8" id="KW-1185">Reference proteome</keyword>
<gene>
    <name evidence="7" type="ORF">KIN20_020542</name>
</gene>
<reference evidence="7" key="1">
    <citation type="submission" date="2021-06" db="EMBL/GenBank/DDBJ databases">
        <title>Parelaphostrongylus tenuis whole genome reference sequence.</title>
        <authorList>
            <person name="Garwood T.J."/>
            <person name="Larsen P.A."/>
            <person name="Fountain-Jones N.M."/>
            <person name="Garbe J.R."/>
            <person name="Macchietto M.G."/>
            <person name="Kania S.A."/>
            <person name="Gerhold R.W."/>
            <person name="Richards J.E."/>
            <person name="Wolf T.M."/>
        </authorList>
    </citation>
    <scope>NUCLEOTIDE SEQUENCE</scope>
    <source>
        <strain evidence="7">MNPRO001-30</strain>
        <tissue evidence="7">Meninges</tissue>
    </source>
</reference>
<evidence type="ECO:0000259" key="6">
    <source>
        <dbReference type="Pfam" id="PF16837"/>
    </source>
</evidence>
<evidence type="ECO:0000256" key="1">
    <source>
        <dbReference type="ARBA" id="ARBA00004123"/>
    </source>
</evidence>
<dbReference type="Proteomes" id="UP001196413">
    <property type="component" value="Unassembled WGS sequence"/>
</dbReference>
<dbReference type="GO" id="GO:0005681">
    <property type="term" value="C:spliceosomal complex"/>
    <property type="evidence" value="ECO:0007669"/>
    <property type="project" value="TreeGrafter"/>
</dbReference>
<dbReference type="GO" id="GO:0000398">
    <property type="term" value="P:mRNA splicing, via spliceosome"/>
    <property type="evidence" value="ECO:0007669"/>
    <property type="project" value="TreeGrafter"/>
</dbReference>
<evidence type="ECO:0000256" key="2">
    <source>
        <dbReference type="ARBA" id="ARBA00022664"/>
    </source>
</evidence>
<evidence type="ECO:0000313" key="7">
    <source>
        <dbReference type="EMBL" id="KAJ1361325.1"/>
    </source>
</evidence>
<dbReference type="GO" id="GO:0003723">
    <property type="term" value="F:RNA binding"/>
    <property type="evidence" value="ECO:0007669"/>
    <property type="project" value="TreeGrafter"/>
</dbReference>
<comment type="caution">
    <text evidence="7">The sequence shown here is derived from an EMBL/GenBank/DDBJ whole genome shotgun (WGS) entry which is preliminary data.</text>
</comment>
<dbReference type="InterPro" id="IPR051421">
    <property type="entry name" value="RNA_Proc_DNA_Dmg_Regulator"/>
</dbReference>
<evidence type="ECO:0000259" key="5">
    <source>
        <dbReference type="Pfam" id="PF13297"/>
    </source>
</evidence>
<dbReference type="Pfam" id="PF13297">
    <property type="entry name" value="SDE2_2C"/>
    <property type="match status" value="1"/>
</dbReference>
<dbReference type="InterPro" id="IPR031774">
    <property type="entry name" value="SF3A3_dom"/>
</dbReference>
<dbReference type="InterPro" id="IPR025086">
    <property type="entry name" value="SDE2/SF3A3_SAP"/>
</dbReference>
<name>A0AAD5MMM1_PARTN</name>
<feature type="domain" description="SDE2/SF3A3 SAP" evidence="5">
    <location>
        <begin position="107"/>
        <end position="143"/>
    </location>
</feature>
<keyword evidence="2" id="KW-0507">mRNA processing</keyword>
<feature type="domain" description="SF3A3" evidence="6">
    <location>
        <begin position="9"/>
        <end position="47"/>
    </location>
</feature>
<dbReference type="PANTHER" id="PTHR12786:SF2">
    <property type="entry name" value="SPLICING FACTOR 3A SUBUNIT 3"/>
    <property type="match status" value="1"/>
</dbReference>
<proteinExistence type="predicted"/>
<protein>
    <submittedName>
        <fullName evidence="7">Uncharacterized protein</fullName>
    </submittedName>
</protein>
<dbReference type="PANTHER" id="PTHR12786">
    <property type="entry name" value="SPLICING FACTOR SF3A-RELATED"/>
    <property type="match status" value="1"/>
</dbReference>
<evidence type="ECO:0000256" key="3">
    <source>
        <dbReference type="ARBA" id="ARBA00023187"/>
    </source>
</evidence>
<dbReference type="AlphaFoldDB" id="A0AAD5MMM1"/>
<evidence type="ECO:0000313" key="8">
    <source>
        <dbReference type="Proteomes" id="UP001196413"/>
    </source>
</evidence>
<dbReference type="Pfam" id="PF16837">
    <property type="entry name" value="SF3A3"/>
    <property type="match status" value="1"/>
</dbReference>